<evidence type="ECO:0000313" key="1">
    <source>
        <dbReference type="EMBL" id="XBX82514.1"/>
    </source>
</evidence>
<organism evidence="1">
    <name type="scientific">Agromyces sp. G08B096</name>
    <dbReference type="NCBI Taxonomy" id="3156399"/>
    <lineage>
        <taxon>Bacteria</taxon>
        <taxon>Bacillati</taxon>
        <taxon>Actinomycetota</taxon>
        <taxon>Actinomycetes</taxon>
        <taxon>Micrococcales</taxon>
        <taxon>Microbacteriaceae</taxon>
        <taxon>Agromyces</taxon>
    </lineage>
</organism>
<dbReference type="RefSeq" id="WP_350348531.1">
    <property type="nucleotide sequence ID" value="NZ_CP158374.1"/>
</dbReference>
<reference evidence="1" key="1">
    <citation type="submission" date="2024-05" db="EMBL/GenBank/DDBJ databases">
        <authorList>
            <person name="Yu L."/>
        </authorList>
    </citation>
    <scope>NUCLEOTIDE SEQUENCE</scope>
    <source>
        <strain evidence="1">G08B096</strain>
    </source>
</reference>
<proteinExistence type="predicted"/>
<accession>A0AAU7W8J3</accession>
<gene>
    <name evidence="1" type="ORF">ABIQ69_00985</name>
</gene>
<dbReference type="EMBL" id="CP158374">
    <property type="protein sequence ID" value="XBX82514.1"/>
    <property type="molecule type" value="Genomic_DNA"/>
</dbReference>
<sequence>MNPTTPLRPHPVEGWTERHRHPDGVSYWRRGERHRARGWAVERLSVREAWLFGRRIPSPEHDPTVPLVFDGQDAAGCLRWLDADGRVRAEQWVTSGGVEETRLLDGRGRPERHACGGYQRLRVLGTGERRHYEESATGPRLHRVDGPAIEDASQPERSRWFEHGVEAASPAEVLERLELRSRAEASGRLARRRGGPARLEEPWMAAGDHRRVAAFVRRWPESELSWRLALAWPDVWHD</sequence>
<name>A0AAU7W8J3_9MICO</name>
<protein>
    <submittedName>
        <fullName evidence="1">Uncharacterized protein</fullName>
    </submittedName>
</protein>
<dbReference type="AlphaFoldDB" id="A0AAU7W8J3"/>